<dbReference type="AlphaFoldDB" id="A0A2M7INZ6"/>
<feature type="non-terminal residue" evidence="1">
    <location>
        <position position="1"/>
    </location>
</feature>
<gene>
    <name evidence="1" type="ORF">COZ82_01840</name>
</gene>
<name>A0A2M7INZ6_9BACT</name>
<dbReference type="Proteomes" id="UP000230837">
    <property type="component" value="Unassembled WGS sequence"/>
</dbReference>
<reference evidence="2" key="1">
    <citation type="submission" date="2017-09" db="EMBL/GenBank/DDBJ databases">
        <title>Depth-based differentiation of microbial function through sediment-hosted aquifers and enrichment of novel symbionts in the deep terrestrial subsurface.</title>
        <authorList>
            <person name="Probst A.J."/>
            <person name="Ladd B."/>
            <person name="Jarett J.K."/>
            <person name="Geller-Mcgrath D.E."/>
            <person name="Sieber C.M.K."/>
            <person name="Emerson J.B."/>
            <person name="Anantharaman K."/>
            <person name="Thomas B.C."/>
            <person name="Malmstrom R."/>
            <person name="Stieglmeier M."/>
            <person name="Klingl A."/>
            <person name="Woyke T."/>
            <person name="Ryan C.M."/>
            <person name="Banfield J.F."/>
        </authorList>
    </citation>
    <scope>NUCLEOTIDE SEQUENCE [LARGE SCALE GENOMIC DNA]</scope>
</reference>
<evidence type="ECO:0000313" key="1">
    <source>
        <dbReference type="EMBL" id="PIW97021.1"/>
    </source>
</evidence>
<organism evidence="1 2">
    <name type="scientific">Candidatus Kaiserbacteria bacterium CG_4_8_14_3_um_filter_38_9</name>
    <dbReference type="NCBI Taxonomy" id="1974599"/>
    <lineage>
        <taxon>Bacteria</taxon>
        <taxon>Candidatus Kaiseribacteriota</taxon>
    </lineage>
</organism>
<accession>A0A2M7INZ6</accession>
<protein>
    <submittedName>
        <fullName evidence="1">IS3 family transposase</fullName>
    </submittedName>
</protein>
<proteinExistence type="predicted"/>
<sequence>LRGEKISKLSSDCQVHPNQIGKWKKLAEEELAVLFADKRKKENYSQERIIDELYKTIGQRDVEISWLKKKYKLELPREINFGE</sequence>
<evidence type="ECO:0000313" key="2">
    <source>
        <dbReference type="Proteomes" id="UP000230837"/>
    </source>
</evidence>
<comment type="caution">
    <text evidence="1">The sequence shown here is derived from an EMBL/GenBank/DDBJ whole genome shotgun (WGS) entry which is preliminary data.</text>
</comment>
<dbReference type="EMBL" id="PFHR01000101">
    <property type="protein sequence ID" value="PIW97021.1"/>
    <property type="molecule type" value="Genomic_DNA"/>
</dbReference>